<evidence type="ECO:0000256" key="4">
    <source>
        <dbReference type="ARBA" id="ARBA00023136"/>
    </source>
</evidence>
<dbReference type="Pfam" id="PF03151">
    <property type="entry name" value="TPT"/>
    <property type="match status" value="1"/>
</dbReference>
<evidence type="ECO:0000256" key="5">
    <source>
        <dbReference type="SAM" id="MobiDB-lite"/>
    </source>
</evidence>
<feature type="transmembrane region" description="Helical" evidence="6">
    <location>
        <begin position="215"/>
        <end position="233"/>
    </location>
</feature>
<keyword evidence="2 6" id="KW-0812">Transmembrane</keyword>
<comment type="subcellular location">
    <subcellularLocation>
        <location evidence="1">Membrane</location>
        <topology evidence="1">Multi-pass membrane protein</topology>
    </subcellularLocation>
</comment>
<name>A0ABQ5S7A6_9CHLO</name>
<proteinExistence type="predicted"/>
<feature type="domain" description="Sugar phosphate transporter" evidence="7">
    <location>
        <begin position="35"/>
        <end position="324"/>
    </location>
</feature>
<dbReference type="EMBL" id="BSDZ01000025">
    <property type="protein sequence ID" value="GLI65787.1"/>
    <property type="molecule type" value="Genomic_DNA"/>
</dbReference>
<evidence type="ECO:0000259" key="7">
    <source>
        <dbReference type="Pfam" id="PF03151"/>
    </source>
</evidence>
<organism evidence="8 9">
    <name type="scientific">Volvox africanus</name>
    <dbReference type="NCBI Taxonomy" id="51714"/>
    <lineage>
        <taxon>Eukaryota</taxon>
        <taxon>Viridiplantae</taxon>
        <taxon>Chlorophyta</taxon>
        <taxon>core chlorophytes</taxon>
        <taxon>Chlorophyceae</taxon>
        <taxon>CS clade</taxon>
        <taxon>Chlamydomonadales</taxon>
        <taxon>Volvocaceae</taxon>
        <taxon>Volvox</taxon>
    </lineage>
</organism>
<dbReference type="InterPro" id="IPR004853">
    <property type="entry name" value="Sugar_P_trans_dom"/>
</dbReference>
<protein>
    <recommendedName>
        <fullName evidence="7">Sugar phosphate transporter domain-containing protein</fullName>
    </recommendedName>
</protein>
<feature type="transmembrane region" description="Helical" evidence="6">
    <location>
        <begin position="99"/>
        <end position="122"/>
    </location>
</feature>
<dbReference type="SUPFAM" id="SSF103481">
    <property type="entry name" value="Multidrug resistance efflux transporter EmrE"/>
    <property type="match status" value="1"/>
</dbReference>
<feature type="transmembrane region" description="Helical" evidence="6">
    <location>
        <begin position="70"/>
        <end position="90"/>
    </location>
</feature>
<keyword evidence="4 6" id="KW-0472">Membrane</keyword>
<gene>
    <name evidence="8" type="ORF">VaNZ11_009403</name>
</gene>
<dbReference type="PANTHER" id="PTHR11132">
    <property type="entry name" value="SOLUTE CARRIER FAMILY 35"/>
    <property type="match status" value="1"/>
</dbReference>
<feature type="transmembrane region" description="Helical" evidence="6">
    <location>
        <begin position="128"/>
        <end position="147"/>
    </location>
</feature>
<evidence type="ECO:0000256" key="1">
    <source>
        <dbReference type="ARBA" id="ARBA00004141"/>
    </source>
</evidence>
<feature type="compositionally biased region" description="Basic and acidic residues" evidence="5">
    <location>
        <begin position="377"/>
        <end position="395"/>
    </location>
</feature>
<feature type="region of interest" description="Disordered" evidence="5">
    <location>
        <begin position="1"/>
        <end position="20"/>
    </location>
</feature>
<feature type="transmembrane region" description="Helical" evidence="6">
    <location>
        <begin position="36"/>
        <end position="58"/>
    </location>
</feature>
<evidence type="ECO:0000256" key="2">
    <source>
        <dbReference type="ARBA" id="ARBA00022692"/>
    </source>
</evidence>
<keyword evidence="3 6" id="KW-1133">Transmembrane helix</keyword>
<evidence type="ECO:0000256" key="3">
    <source>
        <dbReference type="ARBA" id="ARBA00022989"/>
    </source>
</evidence>
<evidence type="ECO:0000313" key="9">
    <source>
        <dbReference type="Proteomes" id="UP001165090"/>
    </source>
</evidence>
<sequence>MSKLVDSSINGRDQDSATRAGPVWCHGRRCKEFLEIVLLVICWYTISVGLIISNKWLISETGFHSTSMLTLLHMLSSCAASNTLLALGVVPRKQVSPQLLVRVAVLAASFTMAVATCMASLAYLPASFVQAIGSTTPGFTAVLAFLIQGRREAAVTYAALAPVAIGIMLASGGEPLFNLVGLLLQIVACLARSFKTVLQAVLLTDERDRFHPMTLLAYTSAISAALLTLLTLVTEPNSLRQVAQLHAAHRSFIPLLALSCGLAFLANWTNFIISKRLGALTLQVLGNFKNVAAAVTAVAVFSNPVTQLGLMGYGMTTLGVFVYSHLIHMYPAAWVPAPVSAFLGASFTYRPPTQRVQGGEENVEGHGGWGPAGGPKASEDSLRPEAGDGHGRDVEFAGGSRNKRVVNHRVSDEHSPLLG</sequence>
<feature type="region of interest" description="Disordered" evidence="5">
    <location>
        <begin position="353"/>
        <end position="419"/>
    </location>
</feature>
<evidence type="ECO:0000313" key="8">
    <source>
        <dbReference type="EMBL" id="GLI65787.1"/>
    </source>
</evidence>
<dbReference type="InterPro" id="IPR050186">
    <property type="entry name" value="TPT_transporter"/>
</dbReference>
<reference evidence="8 9" key="1">
    <citation type="journal article" date="2023" name="IScience">
        <title>Expanded male sex-determining region conserved during the evolution of homothallism in the green alga Volvox.</title>
        <authorList>
            <person name="Yamamoto K."/>
            <person name="Matsuzaki R."/>
            <person name="Mahakham W."/>
            <person name="Heman W."/>
            <person name="Sekimoto H."/>
            <person name="Kawachi M."/>
            <person name="Minakuchi Y."/>
            <person name="Toyoda A."/>
            <person name="Nozaki H."/>
        </authorList>
    </citation>
    <scope>NUCLEOTIDE SEQUENCE [LARGE SCALE GENOMIC DNA]</scope>
    <source>
        <strain evidence="8 9">NIES-4468</strain>
    </source>
</reference>
<feature type="compositionally biased region" description="Polar residues" evidence="5">
    <location>
        <begin position="1"/>
        <end position="11"/>
    </location>
</feature>
<dbReference type="InterPro" id="IPR037185">
    <property type="entry name" value="EmrE-like"/>
</dbReference>
<feature type="transmembrane region" description="Helical" evidence="6">
    <location>
        <begin position="176"/>
        <end position="194"/>
    </location>
</feature>
<feature type="transmembrane region" description="Helical" evidence="6">
    <location>
        <begin position="154"/>
        <end position="170"/>
    </location>
</feature>
<dbReference type="Proteomes" id="UP001165090">
    <property type="component" value="Unassembled WGS sequence"/>
</dbReference>
<feature type="compositionally biased region" description="Basic and acidic residues" evidence="5">
    <location>
        <begin position="409"/>
        <end position="419"/>
    </location>
</feature>
<keyword evidence="9" id="KW-1185">Reference proteome</keyword>
<evidence type="ECO:0000256" key="6">
    <source>
        <dbReference type="SAM" id="Phobius"/>
    </source>
</evidence>
<feature type="transmembrane region" description="Helical" evidence="6">
    <location>
        <begin position="253"/>
        <end position="273"/>
    </location>
</feature>
<comment type="caution">
    <text evidence="8">The sequence shown here is derived from an EMBL/GenBank/DDBJ whole genome shotgun (WGS) entry which is preliminary data.</text>
</comment>
<accession>A0ABQ5S7A6</accession>